<evidence type="ECO:0000313" key="2">
    <source>
        <dbReference type="EMBL" id="SUB02658.1"/>
    </source>
</evidence>
<dbReference type="Proteomes" id="UP000255000">
    <property type="component" value="Unassembled WGS sequence"/>
</dbReference>
<dbReference type="RefSeq" id="WP_019964902.1">
    <property type="nucleotide sequence ID" value="NZ_UGSK01000001.1"/>
</dbReference>
<sequence>MPEAQEFTDMRRHKRQKTRLRAGRIVDCDNNFLCDCVISDMSPGGARLKLPVDIALPEEIILFDELENTVALATLRWRSGSNAGIEYDVPPAKAALFSMNRQRALARRYYALKD</sequence>
<dbReference type="SUPFAM" id="SSF141371">
    <property type="entry name" value="PilZ domain-like"/>
    <property type="match status" value="1"/>
</dbReference>
<proteinExistence type="predicted"/>
<gene>
    <name evidence="2" type="ORF">NCTC13350_03622</name>
</gene>
<evidence type="ECO:0000313" key="3">
    <source>
        <dbReference type="Proteomes" id="UP000255000"/>
    </source>
</evidence>
<name>A0A378ZZW8_9HYPH</name>
<feature type="domain" description="PilZ" evidence="1">
    <location>
        <begin position="11"/>
        <end position="87"/>
    </location>
</feature>
<dbReference type="Pfam" id="PF07238">
    <property type="entry name" value="PilZ"/>
    <property type="match status" value="1"/>
</dbReference>
<dbReference type="EMBL" id="UGSK01000001">
    <property type="protein sequence ID" value="SUB02658.1"/>
    <property type="molecule type" value="Genomic_DNA"/>
</dbReference>
<dbReference type="AlphaFoldDB" id="A0A378ZZW8"/>
<organism evidence="2 3">
    <name type="scientific">Pannonibacter phragmitetus</name>
    <dbReference type="NCBI Taxonomy" id="121719"/>
    <lineage>
        <taxon>Bacteria</taxon>
        <taxon>Pseudomonadati</taxon>
        <taxon>Pseudomonadota</taxon>
        <taxon>Alphaproteobacteria</taxon>
        <taxon>Hyphomicrobiales</taxon>
        <taxon>Stappiaceae</taxon>
        <taxon>Pannonibacter</taxon>
    </lineage>
</organism>
<dbReference type="GO" id="GO:0035438">
    <property type="term" value="F:cyclic-di-GMP binding"/>
    <property type="evidence" value="ECO:0007669"/>
    <property type="project" value="InterPro"/>
</dbReference>
<reference evidence="2 3" key="1">
    <citation type="submission" date="2018-06" db="EMBL/GenBank/DDBJ databases">
        <authorList>
            <consortium name="Pathogen Informatics"/>
            <person name="Doyle S."/>
        </authorList>
    </citation>
    <scope>NUCLEOTIDE SEQUENCE [LARGE SCALE GENOMIC DNA]</scope>
    <source>
        <strain evidence="2 3">NCTC13350</strain>
    </source>
</reference>
<dbReference type="InterPro" id="IPR009875">
    <property type="entry name" value="PilZ_domain"/>
</dbReference>
<accession>A0A378ZZW8</accession>
<protein>
    <submittedName>
        <fullName evidence="2">PilZ domain</fullName>
    </submittedName>
</protein>
<evidence type="ECO:0000259" key="1">
    <source>
        <dbReference type="Pfam" id="PF07238"/>
    </source>
</evidence>